<dbReference type="AlphaFoldDB" id="A0A838BB19"/>
<evidence type="ECO:0000313" key="2">
    <source>
        <dbReference type="Proteomes" id="UP000558284"/>
    </source>
</evidence>
<organism evidence="1 2">
    <name type="scientific">Mesorhizobium neociceri</name>
    <dbReference type="NCBI Taxonomy" id="1307853"/>
    <lineage>
        <taxon>Bacteria</taxon>
        <taxon>Pseudomonadati</taxon>
        <taxon>Pseudomonadota</taxon>
        <taxon>Alphaproteobacteria</taxon>
        <taxon>Hyphomicrobiales</taxon>
        <taxon>Phyllobacteriaceae</taxon>
        <taxon>Mesorhizobium</taxon>
    </lineage>
</organism>
<dbReference type="EMBL" id="JACDTY010000017">
    <property type="protein sequence ID" value="MBA1143868.1"/>
    <property type="molecule type" value="Genomic_DNA"/>
</dbReference>
<evidence type="ECO:0000313" key="1">
    <source>
        <dbReference type="EMBL" id="MBA1143868.1"/>
    </source>
</evidence>
<dbReference type="InterPro" id="IPR025332">
    <property type="entry name" value="DUF4238"/>
</dbReference>
<gene>
    <name evidence="1" type="ORF">H0241_27005</name>
</gene>
<dbReference type="Proteomes" id="UP000558284">
    <property type="component" value="Unassembled WGS sequence"/>
</dbReference>
<comment type="caution">
    <text evidence="1">The sequence shown here is derived from an EMBL/GenBank/DDBJ whole genome shotgun (WGS) entry which is preliminary data.</text>
</comment>
<proteinExistence type="predicted"/>
<sequence length="331" mass="37387">MTRAAALTLVPHVSADAIDPLAHIWDEVIHRIVGEMLALDHDQSPLHINIREEMALELARLQLWLGNEVVAKRLVAGRELTSIDLEQERHECLGPAGSVMIAATAKLAYEHVWKTFMETRWKPKSQRAIERDANPPKAKLSIKPEKKNHFISRGFIRDHWAVGGTVLRWQRSDGGWQSASRAFGKWGFGHNLYSDRLEAYFGLIEGDAKKPIQMLLGREPLNGPQRESLVGFLVIQILRNPNFINAVRGMMGPNLEKLGYADDLDMASKAYETLYQSNEFYHALAHPLMWSRWALVRARAPLFVLPDVFSARGDLGDGLRLIAPSRRLHAS</sequence>
<dbReference type="RefSeq" id="WP_027038440.1">
    <property type="nucleotide sequence ID" value="NZ_JACDTY010000017.1"/>
</dbReference>
<reference evidence="1 2" key="1">
    <citation type="submission" date="2020-07" db="EMBL/GenBank/DDBJ databases">
        <title>Definition of the novel symbiovar canariense within Mesorhizobium novociceri, a new species of genus Mesorhizobium nodulating Cicer canariense in the Caldera de Taburiente National Park (La Palma, Canary Islands).</title>
        <authorList>
            <person name="Leon-Barrios M."/>
            <person name="Perez-Yepez J."/>
            <person name="Flores-Felix J.D."/>
            <person name="Ramirez-Baena M.H."/>
            <person name="Pulido-Suarez L."/>
            <person name="Igual J.M."/>
            <person name="Velazquez E."/>
            <person name="Peix A."/>
        </authorList>
    </citation>
    <scope>NUCLEOTIDE SEQUENCE [LARGE SCALE GENOMIC DNA]</scope>
    <source>
        <strain evidence="1 2">CCANP35</strain>
    </source>
</reference>
<accession>A0A838BB19</accession>
<protein>
    <submittedName>
        <fullName evidence="1">Uncharacterized protein</fullName>
    </submittedName>
</protein>
<name>A0A838BB19_9HYPH</name>
<keyword evidence="2" id="KW-1185">Reference proteome</keyword>
<dbReference type="Pfam" id="PF14022">
    <property type="entry name" value="DUF4238"/>
    <property type="match status" value="1"/>
</dbReference>